<evidence type="ECO:0000256" key="5">
    <source>
        <dbReference type="ARBA" id="ARBA00023136"/>
    </source>
</evidence>
<dbReference type="EMBL" id="JATAAI010000005">
    <property type="protein sequence ID" value="KAK1745963.1"/>
    <property type="molecule type" value="Genomic_DNA"/>
</dbReference>
<keyword evidence="9" id="KW-1185">Reference proteome</keyword>
<evidence type="ECO:0000256" key="6">
    <source>
        <dbReference type="SAM" id="MobiDB-lite"/>
    </source>
</evidence>
<accession>A0AAD9DHP0</accession>
<comment type="subcellular location">
    <subcellularLocation>
        <location evidence="1">Membrane</location>
        <topology evidence="1">Multi-pass membrane protein</topology>
    </subcellularLocation>
</comment>
<dbReference type="Pfam" id="PF02535">
    <property type="entry name" value="Zip"/>
    <property type="match status" value="1"/>
</dbReference>
<proteinExistence type="inferred from homology"/>
<evidence type="ECO:0000256" key="1">
    <source>
        <dbReference type="ARBA" id="ARBA00004141"/>
    </source>
</evidence>
<dbReference type="GO" id="GO:0071578">
    <property type="term" value="P:zinc ion import across plasma membrane"/>
    <property type="evidence" value="ECO:0007669"/>
    <property type="project" value="TreeGrafter"/>
</dbReference>
<evidence type="ECO:0000256" key="2">
    <source>
        <dbReference type="ARBA" id="ARBA00006939"/>
    </source>
</evidence>
<feature type="transmembrane region" description="Helical" evidence="7">
    <location>
        <begin position="181"/>
        <end position="201"/>
    </location>
</feature>
<protein>
    <submittedName>
        <fullName evidence="8">ZIP family zinc transporter</fullName>
    </submittedName>
</protein>
<dbReference type="InterPro" id="IPR050799">
    <property type="entry name" value="ZIP_Transporter"/>
</dbReference>
<evidence type="ECO:0000256" key="7">
    <source>
        <dbReference type="SAM" id="Phobius"/>
    </source>
</evidence>
<feature type="region of interest" description="Disordered" evidence="6">
    <location>
        <begin position="1"/>
        <end position="35"/>
    </location>
</feature>
<dbReference type="InterPro" id="IPR003689">
    <property type="entry name" value="ZIP"/>
</dbReference>
<dbReference type="PANTHER" id="PTHR12191:SF37">
    <property type="entry name" value="ZINC TRANSPORTER FOI"/>
    <property type="match status" value="1"/>
</dbReference>
<sequence length="204" mass="21707">MNLQQYEGEGSCSCRQTSSFDGEPNSASKGTTSSVSIDVETPLDTQSHSPVDPNPTSTLSWLILLADGLHNLIGGMFVGASFLDSIELGLSAWVAAAAHEVPQEIGDFAILIHEGWSKKKALLLNFISALTFPVGGLIAYAASQSIDVSFLIPFAAGNFLYIGASDLIPEIKHHRGVKEDVINFFSFIAGLAILLGIRVAIDGW</sequence>
<evidence type="ECO:0000313" key="9">
    <source>
        <dbReference type="Proteomes" id="UP001224775"/>
    </source>
</evidence>
<gene>
    <name evidence="8" type="ORF">QTG54_003887</name>
</gene>
<dbReference type="GO" id="GO:0140410">
    <property type="term" value="F:monoatomic cation:bicarbonate symporter activity"/>
    <property type="evidence" value="ECO:0007669"/>
    <property type="project" value="TreeGrafter"/>
</dbReference>
<evidence type="ECO:0000256" key="3">
    <source>
        <dbReference type="ARBA" id="ARBA00022692"/>
    </source>
</evidence>
<dbReference type="Proteomes" id="UP001224775">
    <property type="component" value="Unassembled WGS sequence"/>
</dbReference>
<name>A0AAD9DHP0_9STRA</name>
<dbReference type="GO" id="GO:0005385">
    <property type="term" value="F:zinc ion transmembrane transporter activity"/>
    <property type="evidence" value="ECO:0007669"/>
    <property type="project" value="TreeGrafter"/>
</dbReference>
<dbReference type="AlphaFoldDB" id="A0AAD9DHP0"/>
<keyword evidence="4 7" id="KW-1133">Transmembrane helix</keyword>
<feature type="compositionally biased region" description="Polar residues" evidence="6">
    <location>
        <begin position="13"/>
        <end position="35"/>
    </location>
</feature>
<dbReference type="PANTHER" id="PTHR12191">
    <property type="entry name" value="SOLUTE CARRIER FAMILY 39"/>
    <property type="match status" value="1"/>
</dbReference>
<comment type="caution">
    <text evidence="8">The sequence shown here is derived from an EMBL/GenBank/DDBJ whole genome shotgun (WGS) entry which is preliminary data.</text>
</comment>
<keyword evidence="3 7" id="KW-0812">Transmembrane</keyword>
<keyword evidence="5 7" id="KW-0472">Membrane</keyword>
<dbReference type="GO" id="GO:0030003">
    <property type="term" value="P:intracellular monoatomic cation homeostasis"/>
    <property type="evidence" value="ECO:0007669"/>
    <property type="project" value="TreeGrafter"/>
</dbReference>
<feature type="transmembrane region" description="Helical" evidence="7">
    <location>
        <begin position="122"/>
        <end position="142"/>
    </location>
</feature>
<reference evidence="8" key="1">
    <citation type="submission" date="2023-06" db="EMBL/GenBank/DDBJ databases">
        <title>Survivors Of The Sea: Transcriptome response of Skeletonema marinoi to long-term dormancy.</title>
        <authorList>
            <person name="Pinder M.I.M."/>
            <person name="Kourtchenko O."/>
            <person name="Robertson E.K."/>
            <person name="Larsson T."/>
            <person name="Maumus F."/>
            <person name="Osuna-Cruz C.M."/>
            <person name="Vancaester E."/>
            <person name="Stenow R."/>
            <person name="Vandepoele K."/>
            <person name="Ploug H."/>
            <person name="Bruchert V."/>
            <person name="Godhe A."/>
            <person name="Topel M."/>
        </authorList>
    </citation>
    <scope>NUCLEOTIDE SEQUENCE</scope>
    <source>
        <strain evidence="8">R05AC</strain>
    </source>
</reference>
<feature type="transmembrane region" description="Helical" evidence="7">
    <location>
        <begin position="148"/>
        <end position="169"/>
    </location>
</feature>
<organism evidence="8 9">
    <name type="scientific">Skeletonema marinoi</name>
    <dbReference type="NCBI Taxonomy" id="267567"/>
    <lineage>
        <taxon>Eukaryota</taxon>
        <taxon>Sar</taxon>
        <taxon>Stramenopiles</taxon>
        <taxon>Ochrophyta</taxon>
        <taxon>Bacillariophyta</taxon>
        <taxon>Coscinodiscophyceae</taxon>
        <taxon>Thalassiosirophycidae</taxon>
        <taxon>Thalassiosirales</taxon>
        <taxon>Skeletonemataceae</taxon>
        <taxon>Skeletonema</taxon>
        <taxon>Skeletonema marinoi-dohrnii complex</taxon>
    </lineage>
</organism>
<evidence type="ECO:0000313" key="8">
    <source>
        <dbReference type="EMBL" id="KAK1745963.1"/>
    </source>
</evidence>
<comment type="similarity">
    <text evidence="2">Belongs to the ZIP transporter (TC 2.A.5) family.</text>
</comment>
<dbReference type="GO" id="GO:0005886">
    <property type="term" value="C:plasma membrane"/>
    <property type="evidence" value="ECO:0007669"/>
    <property type="project" value="TreeGrafter"/>
</dbReference>
<evidence type="ECO:0000256" key="4">
    <source>
        <dbReference type="ARBA" id="ARBA00022989"/>
    </source>
</evidence>